<name>A0A7Y0ETY9_9BIFI</name>
<dbReference type="SUPFAM" id="SSF55729">
    <property type="entry name" value="Acyl-CoA N-acyltransferases (Nat)"/>
    <property type="match status" value="1"/>
</dbReference>
<evidence type="ECO:0000313" key="5">
    <source>
        <dbReference type="Proteomes" id="UP000529710"/>
    </source>
</evidence>
<dbReference type="PANTHER" id="PTHR43877:SF2">
    <property type="entry name" value="AMINOALKYLPHOSPHONATE N-ACETYLTRANSFERASE-RELATED"/>
    <property type="match status" value="1"/>
</dbReference>
<evidence type="ECO:0000256" key="1">
    <source>
        <dbReference type="ARBA" id="ARBA00022679"/>
    </source>
</evidence>
<dbReference type="PROSITE" id="PS51186">
    <property type="entry name" value="GNAT"/>
    <property type="match status" value="1"/>
</dbReference>
<dbReference type="RefSeq" id="WP_169078156.1">
    <property type="nucleotide sequence ID" value="NZ_JAAIIF010000002.1"/>
</dbReference>
<dbReference type="Proteomes" id="UP000529710">
    <property type="component" value="Unassembled WGS sequence"/>
</dbReference>
<organism evidence="4 5">
    <name type="scientific">Bifidobacterium erythrocebi</name>
    <dbReference type="NCBI Taxonomy" id="2675325"/>
    <lineage>
        <taxon>Bacteria</taxon>
        <taxon>Bacillati</taxon>
        <taxon>Actinomycetota</taxon>
        <taxon>Actinomycetes</taxon>
        <taxon>Bifidobacteriales</taxon>
        <taxon>Bifidobacteriaceae</taxon>
        <taxon>Bifidobacterium</taxon>
    </lineage>
</organism>
<dbReference type="PANTHER" id="PTHR43877">
    <property type="entry name" value="AMINOALKYLPHOSPHONATE N-ACETYLTRANSFERASE-RELATED-RELATED"/>
    <property type="match status" value="1"/>
</dbReference>
<keyword evidence="5" id="KW-1185">Reference proteome</keyword>
<evidence type="ECO:0000259" key="3">
    <source>
        <dbReference type="PROSITE" id="PS51186"/>
    </source>
</evidence>
<dbReference type="InterPro" id="IPR016181">
    <property type="entry name" value="Acyl_CoA_acyltransferase"/>
</dbReference>
<keyword evidence="1 4" id="KW-0808">Transferase</keyword>
<gene>
    <name evidence="4" type="ORF">G1C98_0057</name>
</gene>
<dbReference type="InterPro" id="IPR000182">
    <property type="entry name" value="GNAT_dom"/>
</dbReference>
<dbReference type="Pfam" id="PF00583">
    <property type="entry name" value="Acetyltransf_1"/>
    <property type="match status" value="1"/>
</dbReference>
<evidence type="ECO:0000313" key="4">
    <source>
        <dbReference type="EMBL" id="NMM95321.1"/>
    </source>
</evidence>
<dbReference type="CDD" id="cd04301">
    <property type="entry name" value="NAT_SF"/>
    <property type="match status" value="1"/>
</dbReference>
<dbReference type="AlphaFoldDB" id="A0A7Y0ETY9"/>
<comment type="caution">
    <text evidence="4">The sequence shown here is derived from an EMBL/GenBank/DDBJ whole genome shotgun (WGS) entry which is preliminary data.</text>
</comment>
<proteinExistence type="predicted"/>
<dbReference type="EMBL" id="JAAIIF010000002">
    <property type="protein sequence ID" value="NMM95321.1"/>
    <property type="molecule type" value="Genomic_DNA"/>
</dbReference>
<accession>A0A7Y0ETY9</accession>
<keyword evidence="2" id="KW-0012">Acyltransferase</keyword>
<sequence length="172" mass="19782">MSQTMHVCTESDLDALRDLSIATYRQTFAAVNTEENMNAYLEDAFAADKLLRELRDESSEFVLAENDGRPAGYLKINEAPSQTEFNDTASLEIQRIYIDGRAQGKGLGTRLMQYAIDTAKERGKQYVWLGVWEHNDKAIRFYARNGFYRIGEHAFIMGDDKQTDHLMRKDLR</sequence>
<dbReference type="InterPro" id="IPR050832">
    <property type="entry name" value="Bact_Acetyltransf"/>
</dbReference>
<dbReference type="GO" id="GO:0016747">
    <property type="term" value="F:acyltransferase activity, transferring groups other than amino-acyl groups"/>
    <property type="evidence" value="ECO:0007669"/>
    <property type="project" value="InterPro"/>
</dbReference>
<dbReference type="Gene3D" id="3.40.630.30">
    <property type="match status" value="1"/>
</dbReference>
<feature type="domain" description="N-acetyltransferase" evidence="3">
    <location>
        <begin position="3"/>
        <end position="172"/>
    </location>
</feature>
<reference evidence="4 5" key="1">
    <citation type="submission" date="2020-02" db="EMBL/GenBank/DDBJ databases">
        <title>Characterization of phylogenetic diversity of novel bifidobacterial species isolated in Czech ZOOs.</title>
        <authorList>
            <person name="Lugli G.A."/>
            <person name="Vera N.B."/>
            <person name="Ventura M."/>
        </authorList>
    </citation>
    <scope>NUCLEOTIDE SEQUENCE [LARGE SCALE GENOMIC DNA]</scope>
    <source>
        <strain evidence="4 5">DSM 109960</strain>
    </source>
</reference>
<evidence type="ECO:0000256" key="2">
    <source>
        <dbReference type="ARBA" id="ARBA00023315"/>
    </source>
</evidence>
<protein>
    <submittedName>
        <fullName evidence="4">GNAT family acetyltransferase</fullName>
    </submittedName>
</protein>